<evidence type="ECO:0000256" key="8">
    <source>
        <dbReference type="ARBA" id="ARBA00023136"/>
    </source>
</evidence>
<feature type="transmembrane region" description="Helical" evidence="14">
    <location>
        <begin position="362"/>
        <end position="387"/>
    </location>
</feature>
<dbReference type="GO" id="GO:0005886">
    <property type="term" value="C:plasma membrane"/>
    <property type="evidence" value="ECO:0007669"/>
    <property type="project" value="UniProtKB-SubCell"/>
</dbReference>
<dbReference type="InterPro" id="IPR000725">
    <property type="entry name" value="Olfact_rcpt"/>
</dbReference>
<evidence type="ECO:0000256" key="11">
    <source>
        <dbReference type="ARBA" id="ARBA00023180"/>
    </source>
</evidence>
<dbReference type="InterPro" id="IPR052921">
    <property type="entry name" value="GPCR1_Superfamily_Member"/>
</dbReference>
<reference evidence="16" key="1">
    <citation type="journal article" date="2023" name="Science">
        <title>Genome structures resolve the early diversification of teleost fishes.</title>
        <authorList>
            <person name="Parey E."/>
            <person name="Louis A."/>
            <person name="Montfort J."/>
            <person name="Bouchez O."/>
            <person name="Roques C."/>
            <person name="Iampietro C."/>
            <person name="Lluch J."/>
            <person name="Castinel A."/>
            <person name="Donnadieu C."/>
            <person name="Desvignes T."/>
            <person name="Floi Bucao C."/>
            <person name="Jouanno E."/>
            <person name="Wen M."/>
            <person name="Mejri S."/>
            <person name="Dirks R."/>
            <person name="Jansen H."/>
            <person name="Henkel C."/>
            <person name="Chen W.J."/>
            <person name="Zahm M."/>
            <person name="Cabau C."/>
            <person name="Klopp C."/>
            <person name="Thompson A.W."/>
            <person name="Robinson-Rechavi M."/>
            <person name="Braasch I."/>
            <person name="Lecointre G."/>
            <person name="Bobe J."/>
            <person name="Postlethwait J.H."/>
            <person name="Berthelot C."/>
            <person name="Roest Crollius H."/>
            <person name="Guiguen Y."/>
        </authorList>
    </citation>
    <scope>NUCLEOTIDE SEQUENCE</scope>
    <source>
        <strain evidence="16">Concon-B</strain>
    </source>
</reference>
<keyword evidence="2" id="KW-1003">Cell membrane</keyword>
<dbReference type="GO" id="GO:0004930">
    <property type="term" value="F:G protein-coupled receptor activity"/>
    <property type="evidence" value="ECO:0007669"/>
    <property type="project" value="UniProtKB-KW"/>
</dbReference>
<dbReference type="AlphaFoldDB" id="A0A9Q1I048"/>
<organism evidence="16 17">
    <name type="scientific">Conger conger</name>
    <name type="common">Conger eel</name>
    <name type="synonym">Muraena conger</name>
    <dbReference type="NCBI Taxonomy" id="82655"/>
    <lineage>
        <taxon>Eukaryota</taxon>
        <taxon>Metazoa</taxon>
        <taxon>Chordata</taxon>
        <taxon>Craniata</taxon>
        <taxon>Vertebrata</taxon>
        <taxon>Euteleostomi</taxon>
        <taxon>Actinopterygii</taxon>
        <taxon>Neopterygii</taxon>
        <taxon>Teleostei</taxon>
        <taxon>Anguilliformes</taxon>
        <taxon>Congridae</taxon>
        <taxon>Conger</taxon>
    </lineage>
</organism>
<keyword evidence="9" id="KW-1015">Disulfide bond</keyword>
<feature type="domain" description="G-protein coupled receptors family 1 profile" evidence="15">
    <location>
        <begin position="12"/>
        <end position="220"/>
    </location>
</feature>
<feature type="transmembrane region" description="Helical" evidence="14">
    <location>
        <begin position="215"/>
        <end position="234"/>
    </location>
</feature>
<evidence type="ECO:0000259" key="15">
    <source>
        <dbReference type="PROSITE" id="PS50262"/>
    </source>
</evidence>
<feature type="transmembrane region" description="Helical" evidence="14">
    <location>
        <begin position="282"/>
        <end position="303"/>
    </location>
</feature>
<sequence length="554" mass="61522">MGTLTYCFIVAGNMTLILSITLNRSLHKPMYLMLLNLPVNDLMGASAFFPQLISSIALDDRSISSAACFLQGLLVHLYGGGNFIILSGMAYDRFLAICRPLSYSTLMSNAYVLKIVVAMWLTDLVLISALFSLLSRLWFCKTSINAMICNNPSLVNLICGDTRINNYYGLFLSSLMNGISLIAVIFTYVHILVACLTNKQSDTRSKALRTCGTHLTVFLVFQVFTLLTVLSFRFRQSLDIPPSQAYAAIIMATLTYCFIIAGNMTIILCITLNRSLHKPMYLMLLNLLVNDLIGATLFFPQLISGIALEDRSVYCASCVLQAMMVHVYAGGDYVILTAMAYDRFLAICRPLRYGVMMSRANLLKVVLAIVVTDLAVVSPLYCLLARLRLCGNSITDMYCNNASLLKLACGDTAVNNYYGIFVAAFLQGMSLMAVIFTYVQILVACLANKQSDTKSKALRTCGTHLTVFLVFQVTTMFKVLAHRFNQVSPYLRRAAGVSIFLLPPIVNPLIYGLNTKEIRNIKQELLVFNFSVGLGHVERLWKNIPSCNTIFLKK</sequence>
<dbReference type="PROSITE" id="PS00237">
    <property type="entry name" value="G_PROTEIN_RECEP_F1_1"/>
    <property type="match status" value="2"/>
</dbReference>
<keyword evidence="17" id="KW-1185">Reference proteome</keyword>
<keyword evidence="4 13" id="KW-0812">Transmembrane</keyword>
<feature type="transmembrane region" description="Helical" evidence="14">
    <location>
        <begin position="111"/>
        <end position="134"/>
    </location>
</feature>
<dbReference type="FunFam" id="1.20.1070.10:FF:000024">
    <property type="entry name" value="Olfactory receptor"/>
    <property type="match status" value="2"/>
</dbReference>
<name>A0A9Q1I048_CONCO</name>
<keyword evidence="6 14" id="KW-1133">Transmembrane helix</keyword>
<dbReference type="GO" id="GO:0005549">
    <property type="term" value="F:odorant binding"/>
    <property type="evidence" value="ECO:0007669"/>
    <property type="project" value="TreeGrafter"/>
</dbReference>
<keyword evidence="10 13" id="KW-0675">Receptor</keyword>
<evidence type="ECO:0000256" key="2">
    <source>
        <dbReference type="ARBA" id="ARBA00022475"/>
    </source>
</evidence>
<evidence type="ECO:0000256" key="1">
    <source>
        <dbReference type="ARBA" id="ARBA00004651"/>
    </source>
</evidence>
<dbReference type="PANTHER" id="PTHR26451">
    <property type="entry name" value="G_PROTEIN_RECEP_F1_2 DOMAIN-CONTAINING PROTEIN"/>
    <property type="match status" value="1"/>
</dbReference>
<dbReference type="OrthoDB" id="10254436at2759"/>
<evidence type="ECO:0000256" key="4">
    <source>
        <dbReference type="ARBA" id="ARBA00022692"/>
    </source>
</evidence>
<dbReference type="PRINTS" id="PR00245">
    <property type="entry name" value="OLFACTORYR"/>
</dbReference>
<evidence type="ECO:0000256" key="6">
    <source>
        <dbReference type="ARBA" id="ARBA00022989"/>
    </source>
</evidence>
<comment type="caution">
    <text evidence="16">The sequence shown here is derived from an EMBL/GenBank/DDBJ whole genome shotgun (WGS) entry which is preliminary data.</text>
</comment>
<feature type="transmembrane region" description="Helical" evidence="14">
    <location>
        <begin position="69"/>
        <end position="91"/>
    </location>
</feature>
<evidence type="ECO:0000313" key="16">
    <source>
        <dbReference type="EMBL" id="KAJ8275539.1"/>
    </source>
</evidence>
<keyword evidence="8 14" id="KW-0472">Membrane</keyword>
<evidence type="ECO:0000256" key="7">
    <source>
        <dbReference type="ARBA" id="ARBA00023040"/>
    </source>
</evidence>
<proteinExistence type="inferred from homology"/>
<feature type="domain" description="G-protein coupled receptors family 1 profile" evidence="15">
    <location>
        <begin position="262"/>
        <end position="511"/>
    </location>
</feature>
<keyword evidence="7 13" id="KW-0297">G-protein coupled receptor</keyword>
<evidence type="ECO:0000313" key="17">
    <source>
        <dbReference type="Proteomes" id="UP001152803"/>
    </source>
</evidence>
<gene>
    <name evidence="16" type="ORF">COCON_G00072910</name>
</gene>
<dbReference type="SUPFAM" id="SSF81321">
    <property type="entry name" value="Family A G protein-coupled receptor-like"/>
    <property type="match status" value="2"/>
</dbReference>
<feature type="transmembrane region" description="Helical" evidence="14">
    <location>
        <begin position="494"/>
        <end position="513"/>
    </location>
</feature>
<dbReference type="Pfam" id="PF13853">
    <property type="entry name" value="7tm_4"/>
    <property type="match status" value="2"/>
</dbReference>
<dbReference type="Gene3D" id="1.20.1070.10">
    <property type="entry name" value="Rhodopsin 7-helix transmembrane proteins"/>
    <property type="match status" value="2"/>
</dbReference>
<feature type="transmembrane region" description="Helical" evidence="14">
    <location>
        <begin position="457"/>
        <end position="474"/>
    </location>
</feature>
<dbReference type="GO" id="GO:0004984">
    <property type="term" value="F:olfactory receptor activity"/>
    <property type="evidence" value="ECO:0007669"/>
    <property type="project" value="InterPro"/>
</dbReference>
<dbReference type="InterPro" id="IPR017452">
    <property type="entry name" value="GPCR_Rhodpsn_7TM"/>
</dbReference>
<dbReference type="PRINTS" id="PR00237">
    <property type="entry name" value="GPCRRHODOPSN"/>
</dbReference>
<feature type="transmembrane region" description="Helical" evidence="14">
    <location>
        <begin position="30"/>
        <end position="49"/>
    </location>
</feature>
<keyword evidence="5" id="KW-0552">Olfaction</keyword>
<comment type="similarity">
    <text evidence="13">Belongs to the G-protein coupled receptor 1 family.</text>
</comment>
<protein>
    <recommendedName>
        <fullName evidence="15">G-protein coupled receptors family 1 profile domain-containing protein</fullName>
    </recommendedName>
</protein>
<comment type="subcellular location">
    <subcellularLocation>
        <location evidence="1">Cell membrane</location>
        <topology evidence="1">Multi-pass membrane protein</topology>
    </subcellularLocation>
</comment>
<feature type="transmembrane region" description="Helical" evidence="14">
    <location>
        <begin position="417"/>
        <end position="445"/>
    </location>
</feature>
<keyword evidence="12 13" id="KW-0807">Transducer</keyword>
<evidence type="ECO:0000256" key="3">
    <source>
        <dbReference type="ARBA" id="ARBA00022606"/>
    </source>
</evidence>
<feature type="transmembrane region" description="Helical" evidence="14">
    <location>
        <begin position="170"/>
        <end position="194"/>
    </location>
</feature>
<keyword evidence="3" id="KW-0716">Sensory transduction</keyword>
<evidence type="ECO:0000256" key="13">
    <source>
        <dbReference type="RuleBase" id="RU000688"/>
    </source>
</evidence>
<dbReference type="InterPro" id="IPR000276">
    <property type="entry name" value="GPCR_Rhodpsn"/>
</dbReference>
<evidence type="ECO:0000256" key="9">
    <source>
        <dbReference type="ARBA" id="ARBA00023157"/>
    </source>
</evidence>
<evidence type="ECO:0000256" key="5">
    <source>
        <dbReference type="ARBA" id="ARBA00022725"/>
    </source>
</evidence>
<feature type="transmembrane region" description="Helical" evidence="14">
    <location>
        <begin position="246"/>
        <end position="270"/>
    </location>
</feature>
<dbReference type="PANTHER" id="PTHR26451:SF854">
    <property type="entry name" value="ODORANT RECEPTOR-RELATED"/>
    <property type="match status" value="1"/>
</dbReference>
<evidence type="ECO:0000256" key="12">
    <source>
        <dbReference type="ARBA" id="ARBA00023224"/>
    </source>
</evidence>
<feature type="transmembrane region" description="Helical" evidence="14">
    <location>
        <begin position="323"/>
        <end position="341"/>
    </location>
</feature>
<keyword evidence="11" id="KW-0325">Glycoprotein</keyword>
<dbReference type="EMBL" id="JAFJMO010000005">
    <property type="protein sequence ID" value="KAJ8275539.1"/>
    <property type="molecule type" value="Genomic_DNA"/>
</dbReference>
<feature type="transmembrane region" description="Helical" evidence="14">
    <location>
        <begin position="6"/>
        <end position="23"/>
    </location>
</feature>
<evidence type="ECO:0000256" key="14">
    <source>
        <dbReference type="SAM" id="Phobius"/>
    </source>
</evidence>
<accession>A0A9Q1I048</accession>
<dbReference type="PROSITE" id="PS50262">
    <property type="entry name" value="G_PROTEIN_RECEP_F1_2"/>
    <property type="match status" value="2"/>
</dbReference>
<dbReference type="Proteomes" id="UP001152803">
    <property type="component" value="Unassembled WGS sequence"/>
</dbReference>
<evidence type="ECO:0000256" key="10">
    <source>
        <dbReference type="ARBA" id="ARBA00023170"/>
    </source>
</evidence>